<feature type="transmembrane region" description="Helical" evidence="1">
    <location>
        <begin position="88"/>
        <end position="106"/>
    </location>
</feature>
<proteinExistence type="predicted"/>
<reference evidence="2" key="1">
    <citation type="journal article" date="2012" name="Science">
        <title>Fermentation, hydrogen, and sulfur metabolism in multiple uncultivated bacterial phyla.</title>
        <authorList>
            <person name="Wrighton K.C."/>
            <person name="Thomas B.C."/>
            <person name="Sharon I."/>
            <person name="Miller C.S."/>
            <person name="Castelle C.J."/>
            <person name="VerBerkmoes N.C."/>
            <person name="Wilkins M.J."/>
            <person name="Hettich R.L."/>
            <person name="Lipton M.S."/>
            <person name="Williams K.H."/>
            <person name="Long P.E."/>
            <person name="Banfield J.F."/>
        </authorList>
    </citation>
    <scope>NUCLEOTIDE SEQUENCE [LARGE SCALE GENOMIC DNA]</scope>
</reference>
<feature type="transmembrane region" description="Helical" evidence="1">
    <location>
        <begin position="348"/>
        <end position="365"/>
    </location>
</feature>
<feature type="transmembrane region" description="Helical" evidence="1">
    <location>
        <begin position="234"/>
        <end position="252"/>
    </location>
</feature>
<sequence length="417" mass="50535">MFDRISRLFLILLPFNVILSVFFQFKLWLGFVSLYKEIIVIILFWILVFEHYKIKKIPSFDFIDYSIFWYIVYLTIISLVHFSWFKALIYGARYDFLFLIVFLLFRHSRFLLSEKLSYYIKLFLISWGWAILIWMLVRFVLWENILVYLWFSPNISSWSLGQSTPIYHWIEWASVRRFQWIFDGPNQAAFFIILYIWLLVHFLKQKKDYALHLFIWVFVLLGLLFLTYSRSSLLWIFGATAFLFLLNFKKVFKKYKSELVVFSILIVFVGWFFYLRYWNNITDIVLRAWSSKWHSERMIVWVKEFVKKPLWAGLSSSWPAYRMTHDTTNIDEKFFIPESWFIQQLVEGWVFGFLLFVFIMFSIFLKLYKFSIPITASFIAVMIMNLFLHTFEATYIAVALFAILGIILSSEKFKTKQ</sequence>
<organism evidence="2">
    <name type="scientific">uncultured bacterium</name>
    <name type="common">gcode 4</name>
    <dbReference type="NCBI Taxonomy" id="1234023"/>
    <lineage>
        <taxon>Bacteria</taxon>
        <taxon>environmental samples</taxon>
    </lineage>
</organism>
<gene>
    <name evidence="2" type="ORF">ACD_49C00051G0007</name>
</gene>
<feature type="transmembrane region" description="Helical" evidence="1">
    <location>
        <begin position="62"/>
        <end position="82"/>
    </location>
</feature>
<accession>K2BBY8</accession>
<name>K2BBY8_9BACT</name>
<dbReference type="AlphaFoldDB" id="K2BBY8"/>
<dbReference type="EMBL" id="AMFJ01021637">
    <property type="protein sequence ID" value="EKD66308.1"/>
    <property type="molecule type" value="Genomic_DNA"/>
</dbReference>
<comment type="caution">
    <text evidence="2">The sequence shown here is derived from an EMBL/GenBank/DDBJ whole genome shotgun (WGS) entry which is preliminary data.</text>
</comment>
<feature type="transmembrane region" description="Helical" evidence="1">
    <location>
        <begin position="259"/>
        <end position="277"/>
    </location>
</feature>
<keyword evidence="1" id="KW-0812">Transmembrane</keyword>
<feature type="transmembrane region" description="Helical" evidence="1">
    <location>
        <begin position="210"/>
        <end position="228"/>
    </location>
</feature>
<evidence type="ECO:0000256" key="1">
    <source>
        <dbReference type="SAM" id="Phobius"/>
    </source>
</evidence>
<feature type="transmembrane region" description="Helical" evidence="1">
    <location>
        <begin position="7"/>
        <end position="25"/>
    </location>
</feature>
<feature type="transmembrane region" description="Helical" evidence="1">
    <location>
        <begin position="31"/>
        <end position="50"/>
    </location>
</feature>
<feature type="transmembrane region" description="Helical" evidence="1">
    <location>
        <begin position="118"/>
        <end position="141"/>
    </location>
</feature>
<protein>
    <recommendedName>
        <fullName evidence="3">O-antigen polymerase</fullName>
    </recommendedName>
</protein>
<keyword evidence="1" id="KW-0472">Membrane</keyword>
<evidence type="ECO:0008006" key="3">
    <source>
        <dbReference type="Google" id="ProtNLM"/>
    </source>
</evidence>
<evidence type="ECO:0000313" key="2">
    <source>
        <dbReference type="EMBL" id="EKD66308.1"/>
    </source>
</evidence>
<feature type="transmembrane region" description="Helical" evidence="1">
    <location>
        <begin position="187"/>
        <end position="203"/>
    </location>
</feature>
<keyword evidence="1" id="KW-1133">Transmembrane helix</keyword>
<feature type="transmembrane region" description="Helical" evidence="1">
    <location>
        <begin position="393"/>
        <end position="410"/>
    </location>
</feature>